<organism evidence="2 3">
    <name type="scientific">Ilyodon furcidens</name>
    <name type="common">goldbreast splitfin</name>
    <dbReference type="NCBI Taxonomy" id="33524"/>
    <lineage>
        <taxon>Eukaryota</taxon>
        <taxon>Metazoa</taxon>
        <taxon>Chordata</taxon>
        <taxon>Craniata</taxon>
        <taxon>Vertebrata</taxon>
        <taxon>Euteleostomi</taxon>
        <taxon>Actinopterygii</taxon>
        <taxon>Neopterygii</taxon>
        <taxon>Teleostei</taxon>
        <taxon>Neoteleostei</taxon>
        <taxon>Acanthomorphata</taxon>
        <taxon>Ovalentaria</taxon>
        <taxon>Atherinomorphae</taxon>
        <taxon>Cyprinodontiformes</taxon>
        <taxon>Goodeidae</taxon>
        <taxon>Ilyodon</taxon>
    </lineage>
</organism>
<protein>
    <submittedName>
        <fullName evidence="2">Uncharacterized protein</fullName>
    </submittedName>
</protein>
<evidence type="ECO:0000313" key="2">
    <source>
        <dbReference type="EMBL" id="MEQ2225133.1"/>
    </source>
</evidence>
<proteinExistence type="predicted"/>
<accession>A0ABV0SZK3</accession>
<evidence type="ECO:0000313" key="3">
    <source>
        <dbReference type="Proteomes" id="UP001482620"/>
    </source>
</evidence>
<sequence length="106" mass="11707">MDGPNNRFSSETSSASSSPAHNQTDIPPSFDPQFPVTAQMFYLPPWPWTLLLLHVCLQPNQKIQMFPFLPTTTSVSQEDGVGVKRATIYGGYSPRSGCPGFESQTR</sequence>
<dbReference type="EMBL" id="JAHRIQ010012798">
    <property type="protein sequence ID" value="MEQ2225133.1"/>
    <property type="molecule type" value="Genomic_DNA"/>
</dbReference>
<feature type="compositionally biased region" description="Low complexity" evidence="1">
    <location>
        <begin position="9"/>
        <end position="18"/>
    </location>
</feature>
<dbReference type="Proteomes" id="UP001482620">
    <property type="component" value="Unassembled WGS sequence"/>
</dbReference>
<feature type="region of interest" description="Disordered" evidence="1">
    <location>
        <begin position="1"/>
        <end position="31"/>
    </location>
</feature>
<name>A0ABV0SZK3_9TELE</name>
<comment type="caution">
    <text evidence="2">The sequence shown here is derived from an EMBL/GenBank/DDBJ whole genome shotgun (WGS) entry which is preliminary data.</text>
</comment>
<reference evidence="2 3" key="1">
    <citation type="submission" date="2021-06" db="EMBL/GenBank/DDBJ databases">
        <authorList>
            <person name="Palmer J.M."/>
        </authorList>
    </citation>
    <scope>NUCLEOTIDE SEQUENCE [LARGE SCALE GENOMIC DNA]</scope>
    <source>
        <strain evidence="3">if_2019</strain>
        <tissue evidence="2">Muscle</tissue>
    </source>
</reference>
<keyword evidence="3" id="KW-1185">Reference proteome</keyword>
<gene>
    <name evidence="2" type="ORF">ILYODFUR_014406</name>
</gene>
<evidence type="ECO:0000256" key="1">
    <source>
        <dbReference type="SAM" id="MobiDB-lite"/>
    </source>
</evidence>